<dbReference type="CDD" id="cd01949">
    <property type="entry name" value="GGDEF"/>
    <property type="match status" value="1"/>
</dbReference>
<dbReference type="SUPFAM" id="SSF55073">
    <property type="entry name" value="Nucleotide cyclase"/>
    <property type="match status" value="1"/>
</dbReference>
<dbReference type="PANTHER" id="PTHR44757">
    <property type="entry name" value="DIGUANYLATE CYCLASE DGCP"/>
    <property type="match status" value="1"/>
</dbReference>
<sequence length="947" mass="105842">MARSRKSSKISLAAILTLATGCAVTSMLFVAVSALEYGKMELSFQQRAHMRAAAIHRGLDDTLELVTILNDLFKSVGVVGREQFGDFTRPLLARYPFVQAFNFHRVMDEPEARRFEAAMRTRFPGYRLHDADNRPAPPRPLHVVVDYLEPLAGNEAAFGLDVGSIPAMIKTINEGVAAGQTRATPLLRLIQERAKQKGFVLMMPVYRPGADTATAAQRRAAWIGNTSAVIRSTDLVHKILLGADLLDDHQLVLRVYIGDDVRPDNLVYSQGRDSGEPAADKALQRWLAFDYHDLYTSTFSAAGKSWHVQVTPLPRPFLSEHLGSLSTLIGGLLFSLLTAAFVNSLARRSVRVQRLVDERTLDLQRSNEQLNQDVAARKQTELALQESEHRFRRLLALSSDWYWEQDEEFRFTNITGGFFDKGKQDPERFIGKTRWALHPELWNTRWGRDHVAMLEAHLPFTNLEYALPGSDGQTHWFSTSGEPVFDHAGVFRGYRGTGSEITERKLSEQRIHHIAHHDVLTGLPNRVLLQDRLTQAAAYANRSGNPLWVMLIDLDRFKFVNDSLGHKAGDLLLKTVAQRLQDSVRESDTVARLSGDEFVAILAEYPDAALSHEVTQRIMRAVAQPVLLEGKEFFVTCSIGVAVYDPDGTPAQRLIEHADIAMYRAKKMGRNNTQFYQPAMNEEALERVRIESALRNALERDEFVLHYQPQLDLQSGRVVGMEALIRWQHPELGMVAPGRFIGLAEETGLIVPIGAWVLRTACAQAKAWQDAGHGVLRIAVNLSPRQFSEPKLLAAIAEVLRETGLPPSCLEIELTEGLFMNDVALAVELLHKLKALGLALSIDDFGTGYSSFSYLRRFPIDVLKIDRSFISDIGEGDEAAIVVSIIALAHNLKLRVIAEGVETAAQLDYLRRNGCDEIQGYYFSPPVPPIEFERMLIDGKSLQPALV</sequence>
<dbReference type="PROSITE" id="PS50113">
    <property type="entry name" value="PAC"/>
    <property type="match status" value="1"/>
</dbReference>
<dbReference type="Gene3D" id="3.20.20.450">
    <property type="entry name" value="EAL domain"/>
    <property type="match status" value="1"/>
</dbReference>
<dbReference type="InterPro" id="IPR035919">
    <property type="entry name" value="EAL_sf"/>
</dbReference>
<dbReference type="SMART" id="SM00052">
    <property type="entry name" value="EAL"/>
    <property type="match status" value="1"/>
</dbReference>
<dbReference type="Proteomes" id="UP000666369">
    <property type="component" value="Unassembled WGS sequence"/>
</dbReference>
<dbReference type="CDD" id="cd01948">
    <property type="entry name" value="EAL"/>
    <property type="match status" value="1"/>
</dbReference>
<dbReference type="Gene3D" id="3.30.450.20">
    <property type="entry name" value="PAS domain"/>
    <property type="match status" value="1"/>
</dbReference>
<dbReference type="SMART" id="SM01079">
    <property type="entry name" value="CHASE"/>
    <property type="match status" value="1"/>
</dbReference>
<keyword evidence="3" id="KW-1133">Transmembrane helix</keyword>
<evidence type="ECO:0000256" key="1">
    <source>
        <dbReference type="ARBA" id="ARBA00004370"/>
    </source>
</evidence>
<reference evidence="10" key="1">
    <citation type="submission" date="2023-07" db="EMBL/GenBank/DDBJ databases">
        <title>Duganella aceri sp. nov., isolated from tree sap.</title>
        <authorList>
            <person name="Kim I.S."/>
        </authorList>
    </citation>
    <scope>NUCLEOTIDE SEQUENCE [LARGE SCALE GENOMIC DNA]</scope>
    <source>
        <strain evidence="10">SAP-35</strain>
    </source>
</reference>
<feature type="domain" description="EAL" evidence="7">
    <location>
        <begin position="687"/>
        <end position="940"/>
    </location>
</feature>
<dbReference type="Pfam" id="PF03924">
    <property type="entry name" value="CHASE"/>
    <property type="match status" value="1"/>
</dbReference>
<dbReference type="Gene3D" id="3.30.450.350">
    <property type="entry name" value="CHASE domain"/>
    <property type="match status" value="1"/>
</dbReference>
<keyword evidence="10" id="KW-1185">Reference proteome</keyword>
<name>A0ABX0FH71_9BURK</name>
<accession>A0ABX0FH71</accession>
<evidence type="ECO:0000256" key="4">
    <source>
        <dbReference type="ARBA" id="ARBA00023136"/>
    </source>
</evidence>
<dbReference type="EMBL" id="JAADJT010000002">
    <property type="protein sequence ID" value="NGZ83935.1"/>
    <property type="molecule type" value="Genomic_DNA"/>
</dbReference>
<dbReference type="PANTHER" id="PTHR44757:SF2">
    <property type="entry name" value="BIOFILM ARCHITECTURE MAINTENANCE PROTEIN MBAA"/>
    <property type="match status" value="1"/>
</dbReference>
<evidence type="ECO:0000259" key="5">
    <source>
        <dbReference type="PROSITE" id="PS50113"/>
    </source>
</evidence>
<comment type="caution">
    <text evidence="9">The sequence shown here is derived from an EMBL/GenBank/DDBJ whole genome shotgun (WGS) entry which is preliminary data.</text>
</comment>
<dbReference type="Pfam" id="PF00990">
    <property type="entry name" value="GGDEF"/>
    <property type="match status" value="1"/>
</dbReference>
<evidence type="ECO:0000259" key="6">
    <source>
        <dbReference type="PROSITE" id="PS50839"/>
    </source>
</evidence>
<keyword evidence="4" id="KW-0472">Membrane</keyword>
<evidence type="ECO:0000259" key="7">
    <source>
        <dbReference type="PROSITE" id="PS50883"/>
    </source>
</evidence>
<comment type="subcellular location">
    <subcellularLocation>
        <location evidence="1">Membrane</location>
    </subcellularLocation>
</comment>
<dbReference type="SMART" id="SM00267">
    <property type="entry name" value="GGDEF"/>
    <property type="match status" value="1"/>
</dbReference>
<dbReference type="RefSeq" id="WP_166100169.1">
    <property type="nucleotide sequence ID" value="NZ_JAADJT010000002.1"/>
</dbReference>
<dbReference type="InterPro" id="IPR000014">
    <property type="entry name" value="PAS"/>
</dbReference>
<dbReference type="PROSITE" id="PS50839">
    <property type="entry name" value="CHASE"/>
    <property type="match status" value="1"/>
</dbReference>
<dbReference type="Gene3D" id="3.30.70.270">
    <property type="match status" value="1"/>
</dbReference>
<feature type="domain" description="PAC" evidence="5">
    <location>
        <begin position="461"/>
        <end position="513"/>
    </location>
</feature>
<dbReference type="InterPro" id="IPR000700">
    <property type="entry name" value="PAS-assoc_C"/>
</dbReference>
<dbReference type="NCBIfam" id="TIGR00254">
    <property type="entry name" value="GGDEF"/>
    <property type="match status" value="1"/>
</dbReference>
<dbReference type="Pfam" id="PF08448">
    <property type="entry name" value="PAS_4"/>
    <property type="match status" value="1"/>
</dbReference>
<dbReference type="InterPro" id="IPR013656">
    <property type="entry name" value="PAS_4"/>
</dbReference>
<gene>
    <name evidence="9" type="ORF">GW587_06645</name>
</gene>
<dbReference type="InterPro" id="IPR043128">
    <property type="entry name" value="Rev_trsase/Diguanyl_cyclase"/>
</dbReference>
<protein>
    <submittedName>
        <fullName evidence="9">EAL domain-containing protein</fullName>
    </submittedName>
</protein>
<feature type="domain" description="GGDEF" evidence="8">
    <location>
        <begin position="545"/>
        <end position="678"/>
    </location>
</feature>
<dbReference type="InterPro" id="IPR042240">
    <property type="entry name" value="CHASE_sf"/>
</dbReference>
<dbReference type="InterPro" id="IPR001633">
    <property type="entry name" value="EAL_dom"/>
</dbReference>
<dbReference type="InterPro" id="IPR000160">
    <property type="entry name" value="GGDEF_dom"/>
</dbReference>
<evidence type="ECO:0000313" key="9">
    <source>
        <dbReference type="EMBL" id="NGZ83935.1"/>
    </source>
</evidence>
<dbReference type="PROSITE" id="PS50883">
    <property type="entry name" value="EAL"/>
    <property type="match status" value="1"/>
</dbReference>
<dbReference type="InterPro" id="IPR035965">
    <property type="entry name" value="PAS-like_dom_sf"/>
</dbReference>
<dbReference type="InterPro" id="IPR006189">
    <property type="entry name" value="CHASE_dom"/>
</dbReference>
<dbReference type="NCBIfam" id="TIGR00229">
    <property type="entry name" value="sensory_box"/>
    <property type="match status" value="1"/>
</dbReference>
<evidence type="ECO:0000259" key="8">
    <source>
        <dbReference type="PROSITE" id="PS50887"/>
    </source>
</evidence>
<keyword evidence="2" id="KW-0812">Transmembrane</keyword>
<evidence type="ECO:0000256" key="2">
    <source>
        <dbReference type="ARBA" id="ARBA00022692"/>
    </source>
</evidence>
<dbReference type="CDD" id="cd00130">
    <property type="entry name" value="PAS"/>
    <property type="match status" value="1"/>
</dbReference>
<dbReference type="SUPFAM" id="SSF55785">
    <property type="entry name" value="PYP-like sensor domain (PAS domain)"/>
    <property type="match status" value="1"/>
</dbReference>
<dbReference type="PROSITE" id="PS50887">
    <property type="entry name" value="GGDEF"/>
    <property type="match status" value="1"/>
</dbReference>
<organism evidence="9 10">
    <name type="scientific">Duganella aceris</name>
    <dbReference type="NCBI Taxonomy" id="2703883"/>
    <lineage>
        <taxon>Bacteria</taxon>
        <taxon>Pseudomonadati</taxon>
        <taxon>Pseudomonadota</taxon>
        <taxon>Betaproteobacteria</taxon>
        <taxon>Burkholderiales</taxon>
        <taxon>Oxalobacteraceae</taxon>
        <taxon>Telluria group</taxon>
        <taxon>Duganella</taxon>
    </lineage>
</organism>
<feature type="domain" description="CHASE" evidence="6">
    <location>
        <begin position="140"/>
        <end position="309"/>
    </location>
</feature>
<evidence type="ECO:0000256" key="3">
    <source>
        <dbReference type="ARBA" id="ARBA00022989"/>
    </source>
</evidence>
<evidence type="ECO:0000313" key="10">
    <source>
        <dbReference type="Proteomes" id="UP000666369"/>
    </source>
</evidence>
<dbReference type="PROSITE" id="PS51257">
    <property type="entry name" value="PROKAR_LIPOPROTEIN"/>
    <property type="match status" value="1"/>
</dbReference>
<dbReference type="SUPFAM" id="SSF141868">
    <property type="entry name" value="EAL domain-like"/>
    <property type="match status" value="1"/>
</dbReference>
<dbReference type="InterPro" id="IPR029787">
    <property type="entry name" value="Nucleotide_cyclase"/>
</dbReference>
<dbReference type="InterPro" id="IPR052155">
    <property type="entry name" value="Biofilm_reg_signaling"/>
</dbReference>
<dbReference type="Pfam" id="PF00563">
    <property type="entry name" value="EAL"/>
    <property type="match status" value="1"/>
</dbReference>
<proteinExistence type="predicted"/>